<dbReference type="Pfam" id="PF04397">
    <property type="entry name" value="LytTR"/>
    <property type="match status" value="1"/>
</dbReference>
<dbReference type="Gene3D" id="3.40.50.2300">
    <property type="match status" value="1"/>
</dbReference>
<dbReference type="Gene3D" id="2.40.50.1020">
    <property type="entry name" value="LytTr DNA-binding domain"/>
    <property type="match status" value="1"/>
</dbReference>
<dbReference type="GO" id="GO:0003677">
    <property type="term" value="F:DNA binding"/>
    <property type="evidence" value="ECO:0007669"/>
    <property type="project" value="InterPro"/>
</dbReference>
<evidence type="ECO:0000256" key="1">
    <source>
        <dbReference type="SAM" id="MobiDB-lite"/>
    </source>
</evidence>
<dbReference type="Proteomes" id="UP000488299">
    <property type="component" value="Unassembled WGS sequence"/>
</dbReference>
<dbReference type="EMBL" id="WELI01000006">
    <property type="protein sequence ID" value="KAB7729385.1"/>
    <property type="molecule type" value="Genomic_DNA"/>
</dbReference>
<organism evidence="3 4">
    <name type="scientific">Rudanella paleaurantiibacter</name>
    <dbReference type="NCBI Taxonomy" id="2614655"/>
    <lineage>
        <taxon>Bacteria</taxon>
        <taxon>Pseudomonadati</taxon>
        <taxon>Bacteroidota</taxon>
        <taxon>Cytophagia</taxon>
        <taxon>Cytophagales</taxon>
        <taxon>Cytophagaceae</taxon>
        <taxon>Rudanella</taxon>
    </lineage>
</organism>
<dbReference type="InterPro" id="IPR011006">
    <property type="entry name" value="CheY-like_superfamily"/>
</dbReference>
<name>A0A7J5TXL3_9BACT</name>
<reference evidence="3 4" key="1">
    <citation type="submission" date="2019-10" db="EMBL/GenBank/DDBJ databases">
        <title>Rudanella paleaurantiibacter sp. nov., isolated from sludge.</title>
        <authorList>
            <person name="Xu S.Q."/>
        </authorList>
    </citation>
    <scope>NUCLEOTIDE SEQUENCE [LARGE SCALE GENOMIC DNA]</scope>
    <source>
        <strain evidence="3 4">HX-22-17</strain>
    </source>
</reference>
<sequence>MQFIHDLLEHPSLLAYFSGANNYTWLQFRNGERRLLAKPLTYFEERLPGFVRIHKTALINPVFVDEVQSPPGPKMAGAVRMKDGTQLPVSRRRWRDVQQTLCRPGPVLPEAPTVTPEPTGRPAPYQPPQPRLLALMTGDALLLTRECIETADIACTLQALEHGAGLANTLLLRPAATWPSLILMDARFSRPDRVLTLRTLKTHPQLRAIPVVWLAGSEQDTMQAYQLDANSVVVVPDDPASFTRLVRQLCTYWLTVVQLPPEEG</sequence>
<keyword evidence="4" id="KW-1185">Reference proteome</keyword>
<feature type="domain" description="HTH LytTR-type" evidence="2">
    <location>
        <begin position="16"/>
        <end position="103"/>
    </location>
</feature>
<feature type="region of interest" description="Disordered" evidence="1">
    <location>
        <begin position="105"/>
        <end position="127"/>
    </location>
</feature>
<accession>A0A7J5TXL3</accession>
<comment type="caution">
    <text evidence="3">The sequence shown here is derived from an EMBL/GenBank/DDBJ whole genome shotgun (WGS) entry which is preliminary data.</text>
</comment>
<protein>
    <submittedName>
        <fullName evidence="3">LytTR family transcriptional regulator</fullName>
    </submittedName>
</protein>
<proteinExistence type="predicted"/>
<evidence type="ECO:0000259" key="2">
    <source>
        <dbReference type="PROSITE" id="PS50930"/>
    </source>
</evidence>
<dbReference type="SMART" id="SM00850">
    <property type="entry name" value="LytTR"/>
    <property type="match status" value="1"/>
</dbReference>
<dbReference type="PROSITE" id="PS50930">
    <property type="entry name" value="HTH_LYTTR"/>
    <property type="match status" value="1"/>
</dbReference>
<dbReference type="SUPFAM" id="SSF52172">
    <property type="entry name" value="CheY-like"/>
    <property type="match status" value="1"/>
</dbReference>
<dbReference type="RefSeq" id="WP_152125465.1">
    <property type="nucleotide sequence ID" value="NZ_WELI01000006.1"/>
</dbReference>
<evidence type="ECO:0000313" key="4">
    <source>
        <dbReference type="Proteomes" id="UP000488299"/>
    </source>
</evidence>
<dbReference type="InterPro" id="IPR007492">
    <property type="entry name" value="LytTR_DNA-bd_dom"/>
</dbReference>
<gene>
    <name evidence="3" type="ORF">F5984_17365</name>
</gene>
<evidence type="ECO:0000313" key="3">
    <source>
        <dbReference type="EMBL" id="KAB7729385.1"/>
    </source>
</evidence>
<dbReference type="AlphaFoldDB" id="A0A7J5TXL3"/>